<feature type="domain" description="AMP-dependent synthetase/ligase" evidence="8">
    <location>
        <begin position="67"/>
        <end position="458"/>
    </location>
</feature>
<dbReference type="Gene3D" id="3.30.300.30">
    <property type="match status" value="1"/>
</dbReference>
<dbReference type="Pfam" id="PF00501">
    <property type="entry name" value="AMP-binding"/>
    <property type="match status" value="1"/>
</dbReference>
<evidence type="ECO:0000259" key="8">
    <source>
        <dbReference type="Pfam" id="PF00501"/>
    </source>
</evidence>
<name>A0A8W8KL61_MAGGI</name>
<organism evidence="10 11">
    <name type="scientific">Magallana gigas</name>
    <name type="common">Pacific oyster</name>
    <name type="synonym">Crassostrea gigas</name>
    <dbReference type="NCBI Taxonomy" id="29159"/>
    <lineage>
        <taxon>Eukaryota</taxon>
        <taxon>Metazoa</taxon>
        <taxon>Spiralia</taxon>
        <taxon>Lophotrochozoa</taxon>
        <taxon>Mollusca</taxon>
        <taxon>Bivalvia</taxon>
        <taxon>Autobranchia</taxon>
        <taxon>Pteriomorphia</taxon>
        <taxon>Ostreida</taxon>
        <taxon>Ostreoidea</taxon>
        <taxon>Ostreidae</taxon>
        <taxon>Magallana</taxon>
    </lineage>
</organism>
<dbReference type="InterPro" id="IPR042099">
    <property type="entry name" value="ANL_N_sf"/>
</dbReference>
<feature type="domain" description="AMP-binding enzyme C-terminal" evidence="9">
    <location>
        <begin position="509"/>
        <end position="584"/>
    </location>
</feature>
<evidence type="ECO:0000256" key="7">
    <source>
        <dbReference type="ARBA" id="ARBA00048277"/>
    </source>
</evidence>
<dbReference type="EC" id="6.2.1.2" evidence="4"/>
<dbReference type="Pfam" id="PF13193">
    <property type="entry name" value="AMP-binding_C"/>
    <property type="match status" value="1"/>
</dbReference>
<proteinExistence type="inferred from homology"/>
<comment type="catalytic activity">
    <reaction evidence="6">
        <text>octanoate + ATP + CoA = octanoyl-CoA + AMP + diphosphate</text>
        <dbReference type="Rhea" id="RHEA:33631"/>
        <dbReference type="ChEBI" id="CHEBI:25646"/>
        <dbReference type="ChEBI" id="CHEBI:30616"/>
        <dbReference type="ChEBI" id="CHEBI:33019"/>
        <dbReference type="ChEBI" id="CHEBI:57287"/>
        <dbReference type="ChEBI" id="CHEBI:57386"/>
        <dbReference type="ChEBI" id="CHEBI:456215"/>
    </reaction>
</comment>
<dbReference type="FunFam" id="3.40.50.12780:FF:000003">
    <property type="entry name" value="Long-chain-fatty-acid--CoA ligase FadD"/>
    <property type="match status" value="1"/>
</dbReference>
<dbReference type="PANTHER" id="PTHR43201:SF5">
    <property type="entry name" value="MEDIUM-CHAIN ACYL-COA LIGASE ACSF2, MITOCHONDRIAL"/>
    <property type="match status" value="1"/>
</dbReference>
<dbReference type="CDD" id="cd05917">
    <property type="entry name" value="FACL_like_2"/>
    <property type="match status" value="1"/>
</dbReference>
<dbReference type="EnsemblMetazoa" id="G24078.2">
    <property type="protein sequence ID" value="G24078.2:cds"/>
    <property type="gene ID" value="G24078"/>
</dbReference>
<dbReference type="PROSITE" id="PS00455">
    <property type="entry name" value="AMP_BINDING"/>
    <property type="match status" value="1"/>
</dbReference>
<evidence type="ECO:0000256" key="3">
    <source>
        <dbReference type="ARBA" id="ARBA00037247"/>
    </source>
</evidence>
<evidence type="ECO:0000313" key="10">
    <source>
        <dbReference type="EnsemblMetazoa" id="G24078.2:cds"/>
    </source>
</evidence>
<dbReference type="GO" id="GO:0006631">
    <property type="term" value="P:fatty acid metabolic process"/>
    <property type="evidence" value="ECO:0007669"/>
    <property type="project" value="TreeGrafter"/>
</dbReference>
<dbReference type="InterPro" id="IPR045851">
    <property type="entry name" value="AMP-bd_C_sf"/>
</dbReference>
<protein>
    <recommendedName>
        <fullName evidence="5">Medium-chain acyl-CoA ligase ACSF2, mitochondrial</fullName>
        <ecNumber evidence="4">6.2.1.2</ecNumber>
    </recommendedName>
</protein>
<dbReference type="PANTHER" id="PTHR43201">
    <property type="entry name" value="ACYL-COA SYNTHETASE"/>
    <property type="match status" value="1"/>
</dbReference>
<dbReference type="AlphaFoldDB" id="A0A8W8KL61"/>
<dbReference type="OMA" id="ICCRGYN"/>
<evidence type="ECO:0000256" key="5">
    <source>
        <dbReference type="ARBA" id="ARBA00039638"/>
    </source>
</evidence>
<keyword evidence="11" id="KW-1185">Reference proteome</keyword>
<keyword evidence="2" id="KW-0436">Ligase</keyword>
<dbReference type="InterPro" id="IPR000873">
    <property type="entry name" value="AMP-dep_synth/lig_dom"/>
</dbReference>
<evidence type="ECO:0000256" key="6">
    <source>
        <dbReference type="ARBA" id="ARBA00047319"/>
    </source>
</evidence>
<evidence type="ECO:0000259" key="9">
    <source>
        <dbReference type="Pfam" id="PF13193"/>
    </source>
</evidence>
<dbReference type="OrthoDB" id="10253115at2759"/>
<dbReference type="GO" id="GO:0031956">
    <property type="term" value="F:medium-chain fatty acid-CoA ligase activity"/>
    <property type="evidence" value="ECO:0007669"/>
    <property type="project" value="UniProtKB-EC"/>
</dbReference>
<evidence type="ECO:0000256" key="1">
    <source>
        <dbReference type="ARBA" id="ARBA00006432"/>
    </source>
</evidence>
<dbReference type="Proteomes" id="UP000005408">
    <property type="component" value="Unassembled WGS sequence"/>
</dbReference>
<evidence type="ECO:0000256" key="4">
    <source>
        <dbReference type="ARBA" id="ARBA00039009"/>
    </source>
</evidence>
<comment type="function">
    <text evidence="3">Acyl-CoA synthases catalyze the initial reaction in fatty acid metabolism, by forming a thioester with CoA. Has some preference toward medium-chain substrates. Plays a role in adipocyte differentiation.</text>
</comment>
<reference evidence="10" key="1">
    <citation type="submission" date="2022-08" db="UniProtKB">
        <authorList>
            <consortium name="EnsemblMetazoa"/>
        </authorList>
    </citation>
    <scope>IDENTIFICATION</scope>
    <source>
        <strain evidence="10">05x7-T-G4-1.051#20</strain>
    </source>
</reference>
<dbReference type="SUPFAM" id="SSF56801">
    <property type="entry name" value="Acetyl-CoA synthetase-like"/>
    <property type="match status" value="1"/>
</dbReference>
<dbReference type="InterPro" id="IPR025110">
    <property type="entry name" value="AMP-bd_C"/>
</dbReference>
<sequence length="606" mass="67490">MKSFRLLRKCKSITSCKPHKSAIGDDRAIVNGFRRYSSASLSGKLQWSYAQGPGETPLLGTTIGHLLQQQAETQPDKTAVVFTASGDRLSFSELLDKADQLAAGLLSLGVKKGDRVGVWGPNTIEWVIAQYATARAGIIQANINPQYRPEEVEFTLNKVGCKVLIAAEEFKGQNYYEMLFHLVPELANTKSAHIQSHLLPELKHIIMMGNKSHMGTINFNDIMKAGTTKDRTEIQNLQNRLQFDEPINIQFTSGTTGNPKGVTLSHHNIVNNSYFVAQRLNYHTNETPICIPVPLYHCFGMVLGSLCTVTAGATCVYPSSTFDAGKTLKAAAQERCTSMYGVPTMFIDMLNHHDFDSFDLSSLYTGVMAGSPCPIETLKQVISRMNMDRVTVCYGMTEASPVTHQSFPTDPAEKRVATVGKPHSHVECKVIAENGEICPIGTPGELCTRGYNTMLYYWDEPTKTKEAISLDRWYHTGDIAQMDEDGFCKIVGRIKDMIIRGGENVYPTEIEQLIYKHPKVKDVQVVGVPDERLGEEICAWIQVKENQSISEEEIKSYCKEKLARYKVPKYISIVTEFPLTVTGKVQKYKIQEIATEALGLKHVTPK</sequence>
<dbReference type="InterPro" id="IPR020845">
    <property type="entry name" value="AMP-binding_CS"/>
</dbReference>
<comment type="similarity">
    <text evidence="1">Belongs to the ATP-dependent AMP-binding enzyme family.</text>
</comment>
<dbReference type="Gene3D" id="3.40.50.12780">
    <property type="entry name" value="N-terminal domain of ligase-like"/>
    <property type="match status" value="1"/>
</dbReference>
<comment type="catalytic activity">
    <reaction evidence="7">
        <text>a medium-chain fatty acid + ATP + CoA = a medium-chain fatty acyl-CoA + AMP + diphosphate</text>
        <dbReference type="Rhea" id="RHEA:48340"/>
        <dbReference type="ChEBI" id="CHEBI:30616"/>
        <dbReference type="ChEBI" id="CHEBI:33019"/>
        <dbReference type="ChEBI" id="CHEBI:57287"/>
        <dbReference type="ChEBI" id="CHEBI:59558"/>
        <dbReference type="ChEBI" id="CHEBI:90546"/>
        <dbReference type="ChEBI" id="CHEBI:456215"/>
        <dbReference type="EC" id="6.2.1.2"/>
    </reaction>
</comment>
<dbReference type="FunFam" id="3.30.300.30:FF:000008">
    <property type="entry name" value="2,3-dihydroxybenzoate-AMP ligase"/>
    <property type="match status" value="1"/>
</dbReference>
<evidence type="ECO:0000313" key="11">
    <source>
        <dbReference type="Proteomes" id="UP000005408"/>
    </source>
</evidence>
<dbReference type="EnsemblMetazoa" id="G24078.1">
    <property type="protein sequence ID" value="G24078.1:cds"/>
    <property type="gene ID" value="G24078"/>
</dbReference>
<accession>A0A8W8KL61</accession>
<evidence type="ECO:0000256" key="2">
    <source>
        <dbReference type="ARBA" id="ARBA00022598"/>
    </source>
</evidence>